<name>A0A830BY16_9LAMI</name>
<proteinExistence type="predicted"/>
<dbReference type="EMBL" id="BMAC01000226">
    <property type="protein sequence ID" value="GFP90832.1"/>
    <property type="molecule type" value="Genomic_DNA"/>
</dbReference>
<dbReference type="InterPro" id="IPR023271">
    <property type="entry name" value="Aquaporin-like"/>
</dbReference>
<evidence type="ECO:0000256" key="4">
    <source>
        <dbReference type="ARBA" id="ARBA00023136"/>
    </source>
</evidence>
<comment type="subcellular location">
    <subcellularLocation>
        <location evidence="1">Membrane</location>
        <topology evidence="1">Multi-pass membrane protein</topology>
    </subcellularLocation>
</comment>
<feature type="transmembrane region" description="Helical" evidence="5">
    <location>
        <begin position="51"/>
        <end position="71"/>
    </location>
</feature>
<sequence>MSSRDITRIEEGVGLPDDDVSRKVTIDDDDDEGLPFCSSTSVVAITQKVPLYILAQMLGSILASGTLYLVFDVTKEAYFGTVPVGSNVQSLASFRSFYESSKEYWASRDNA</sequence>
<keyword evidence="2 5" id="KW-0812">Transmembrane</keyword>
<keyword evidence="4 5" id="KW-0472">Membrane</keyword>
<dbReference type="Proteomes" id="UP000653305">
    <property type="component" value="Unassembled WGS sequence"/>
</dbReference>
<reference evidence="6" key="1">
    <citation type="submission" date="2020-07" db="EMBL/GenBank/DDBJ databases">
        <title>Ethylene signaling mediates host invasion by parasitic plants.</title>
        <authorList>
            <person name="Yoshida S."/>
        </authorList>
    </citation>
    <scope>NUCLEOTIDE SEQUENCE</scope>
    <source>
        <strain evidence="6">Okayama</strain>
    </source>
</reference>
<evidence type="ECO:0000256" key="2">
    <source>
        <dbReference type="ARBA" id="ARBA00022692"/>
    </source>
</evidence>
<dbReference type="Gene3D" id="1.20.1080.10">
    <property type="entry name" value="Glycerol uptake facilitator protein"/>
    <property type="match status" value="1"/>
</dbReference>
<dbReference type="OrthoDB" id="3222at2759"/>
<comment type="caution">
    <text evidence="6">The sequence shown here is derived from an EMBL/GenBank/DDBJ whole genome shotgun (WGS) entry which is preliminary data.</text>
</comment>
<dbReference type="AlphaFoldDB" id="A0A830BY16"/>
<gene>
    <name evidence="6" type="ORF">PHJA_001227100</name>
</gene>
<keyword evidence="3 5" id="KW-1133">Transmembrane helix</keyword>
<dbReference type="SUPFAM" id="SSF81338">
    <property type="entry name" value="Aquaporin-like"/>
    <property type="match status" value="1"/>
</dbReference>
<organism evidence="6 7">
    <name type="scientific">Phtheirospermum japonicum</name>
    <dbReference type="NCBI Taxonomy" id="374723"/>
    <lineage>
        <taxon>Eukaryota</taxon>
        <taxon>Viridiplantae</taxon>
        <taxon>Streptophyta</taxon>
        <taxon>Embryophyta</taxon>
        <taxon>Tracheophyta</taxon>
        <taxon>Spermatophyta</taxon>
        <taxon>Magnoliopsida</taxon>
        <taxon>eudicotyledons</taxon>
        <taxon>Gunneridae</taxon>
        <taxon>Pentapetalae</taxon>
        <taxon>asterids</taxon>
        <taxon>lamiids</taxon>
        <taxon>Lamiales</taxon>
        <taxon>Orobanchaceae</taxon>
        <taxon>Orobanchaceae incertae sedis</taxon>
        <taxon>Phtheirospermum</taxon>
    </lineage>
</organism>
<evidence type="ECO:0000256" key="5">
    <source>
        <dbReference type="SAM" id="Phobius"/>
    </source>
</evidence>
<accession>A0A830BY16</accession>
<evidence type="ECO:0000313" key="7">
    <source>
        <dbReference type="Proteomes" id="UP000653305"/>
    </source>
</evidence>
<keyword evidence="7" id="KW-1185">Reference proteome</keyword>
<protein>
    <submittedName>
        <fullName evidence="6">Probable aquaporin nip4-2</fullName>
    </submittedName>
</protein>
<evidence type="ECO:0000256" key="3">
    <source>
        <dbReference type="ARBA" id="ARBA00022989"/>
    </source>
</evidence>
<evidence type="ECO:0000256" key="1">
    <source>
        <dbReference type="ARBA" id="ARBA00004141"/>
    </source>
</evidence>
<dbReference type="GO" id="GO:0016020">
    <property type="term" value="C:membrane"/>
    <property type="evidence" value="ECO:0007669"/>
    <property type="project" value="UniProtKB-SubCell"/>
</dbReference>
<evidence type="ECO:0000313" key="6">
    <source>
        <dbReference type="EMBL" id="GFP90832.1"/>
    </source>
</evidence>